<protein>
    <recommendedName>
        <fullName evidence="3">soluble epoxide hydrolase</fullName>
        <ecNumber evidence="3">3.3.2.10</ecNumber>
    </recommendedName>
</protein>
<evidence type="ECO:0000256" key="1">
    <source>
        <dbReference type="ARBA" id="ARBA00004721"/>
    </source>
</evidence>
<evidence type="ECO:0000256" key="8">
    <source>
        <dbReference type="ARBA" id="ARBA00051067"/>
    </source>
</evidence>
<evidence type="ECO:0000256" key="9">
    <source>
        <dbReference type="ARBA" id="ARBA00058358"/>
    </source>
</evidence>
<sequence length="522" mass="58452">MEAGGAGEVRHWNADVNGISLHVAEQGPADGPAVLLLHGFPELWLSWRHQMPALAARGFRAIAPDLRGYGDSSAPADPAAYTIFHIVGDIVALLDHLRLPKVLVVGHDWGAQVAWHLCLFRPDRVRAVVVLGVPFFPRPPYAFTETFAALGDGFYITQFQEPGRAEKAFARHDVATVLKKFYSIQLDDLTAPPGVEIIDFLEAPSSPLPWITDEELGQYAEKFHKSGFTGPLNYYRMMDMNWRLMAPWNGAKITVPVKFIAGDKDIGAQSFGIEHYIKSGGFKSNVPDLEVSIIDGHHFLQQEQADKVNLEILSYLDKFTAILSRRRRFLLQPLLLPPPLCRIEVSSPAAAMVKYSTEPVNPTKSSKAMGRDLRVHFKNTRETAFALRKLPLTKAKRYLEDVIAHKQAIPFRRYCGGVGRTAQAKNRQPNGQGRWPAKSARFILDLLKNAESNAEVKGLDVDTLYISHIQVNQAQKQRRRTYRAHGRINPYMSSPCHIELILSEKEEAVKKEAESQIATRKA</sequence>
<dbReference type="GO" id="GO:0004301">
    <property type="term" value="F:epoxide hydrolase activity"/>
    <property type="evidence" value="ECO:0007669"/>
    <property type="project" value="UniProtKB-EC"/>
</dbReference>
<dbReference type="NCBIfam" id="TIGR01038">
    <property type="entry name" value="uL22_arch_euk"/>
    <property type="match status" value="1"/>
</dbReference>
<dbReference type="InterPro" id="IPR018260">
    <property type="entry name" value="Ribosomal_uL22_CS"/>
</dbReference>
<dbReference type="CDD" id="cd00336">
    <property type="entry name" value="Ribosomal_L22"/>
    <property type="match status" value="1"/>
</dbReference>
<dbReference type="GO" id="GO:0022625">
    <property type="term" value="C:cytosolic large ribosomal subunit"/>
    <property type="evidence" value="ECO:0007669"/>
    <property type="project" value="TreeGrafter"/>
</dbReference>
<evidence type="ECO:0000256" key="6">
    <source>
        <dbReference type="ARBA" id="ARBA00023274"/>
    </source>
</evidence>
<evidence type="ECO:0000256" key="7">
    <source>
        <dbReference type="ARBA" id="ARBA00038334"/>
    </source>
</evidence>
<dbReference type="HAMAP" id="MF_01331_A">
    <property type="entry name" value="Ribosomal_uL22_A"/>
    <property type="match status" value="1"/>
</dbReference>
<keyword evidence="4" id="KW-0378">Hydrolase</keyword>
<dbReference type="InterPro" id="IPR036394">
    <property type="entry name" value="Ribosomal_uL22_sf"/>
</dbReference>
<evidence type="ECO:0000259" key="12">
    <source>
        <dbReference type="Pfam" id="PF00561"/>
    </source>
</evidence>
<dbReference type="Gene3D" id="3.90.470.10">
    <property type="entry name" value="Ribosomal protein L22/L17"/>
    <property type="match status" value="1"/>
</dbReference>
<dbReference type="GO" id="GO:0003735">
    <property type="term" value="F:structural constituent of ribosome"/>
    <property type="evidence" value="ECO:0007669"/>
    <property type="project" value="InterPro"/>
</dbReference>
<dbReference type="PRINTS" id="PR00111">
    <property type="entry name" value="ABHYDROLASE"/>
</dbReference>
<organism evidence="13 14">
    <name type="scientific">Eragrostis curvula</name>
    <name type="common">weeping love grass</name>
    <dbReference type="NCBI Taxonomy" id="38414"/>
    <lineage>
        <taxon>Eukaryota</taxon>
        <taxon>Viridiplantae</taxon>
        <taxon>Streptophyta</taxon>
        <taxon>Embryophyta</taxon>
        <taxon>Tracheophyta</taxon>
        <taxon>Spermatophyta</taxon>
        <taxon>Magnoliopsida</taxon>
        <taxon>Liliopsida</taxon>
        <taxon>Poales</taxon>
        <taxon>Poaceae</taxon>
        <taxon>PACMAD clade</taxon>
        <taxon>Chloridoideae</taxon>
        <taxon>Eragrostideae</taxon>
        <taxon>Eragrostidinae</taxon>
        <taxon>Eragrostis</taxon>
    </lineage>
</organism>
<keyword evidence="5 11" id="KW-0689">Ribosomal protein</keyword>
<dbReference type="SUPFAM" id="SSF54843">
    <property type="entry name" value="Ribosomal protein L22"/>
    <property type="match status" value="1"/>
</dbReference>
<evidence type="ECO:0000256" key="4">
    <source>
        <dbReference type="ARBA" id="ARBA00022801"/>
    </source>
</evidence>
<proteinExistence type="inferred from homology"/>
<dbReference type="FunFam" id="3.90.470.10:FF:000005">
    <property type="entry name" value="60S ribosomal protein L17"/>
    <property type="match status" value="1"/>
</dbReference>
<dbReference type="InterPro" id="IPR029058">
    <property type="entry name" value="AB_hydrolase_fold"/>
</dbReference>
<dbReference type="Gramene" id="TVU48781">
    <property type="protein sequence ID" value="TVU48781"/>
    <property type="gene ID" value="EJB05_00055"/>
</dbReference>
<dbReference type="InterPro" id="IPR001063">
    <property type="entry name" value="Ribosomal_uL22"/>
</dbReference>
<evidence type="ECO:0000313" key="14">
    <source>
        <dbReference type="Proteomes" id="UP000324897"/>
    </source>
</evidence>
<evidence type="ECO:0000256" key="11">
    <source>
        <dbReference type="RuleBase" id="RU004005"/>
    </source>
</evidence>
<reference evidence="13 14" key="1">
    <citation type="journal article" date="2019" name="Sci. Rep.">
        <title>A high-quality genome of Eragrostis curvula grass provides insights into Poaceae evolution and supports new strategies to enhance forage quality.</title>
        <authorList>
            <person name="Carballo J."/>
            <person name="Santos B.A.C.M."/>
            <person name="Zappacosta D."/>
            <person name="Garbus I."/>
            <person name="Selva J.P."/>
            <person name="Gallo C.A."/>
            <person name="Diaz A."/>
            <person name="Albertini E."/>
            <person name="Caccamo M."/>
            <person name="Echenique V."/>
        </authorList>
    </citation>
    <scope>NUCLEOTIDE SEQUENCE [LARGE SCALE GENOMIC DNA]</scope>
    <source>
        <strain evidence="14">cv. Victoria</strain>
        <tissue evidence="13">Leaf</tissue>
    </source>
</reference>
<dbReference type="AlphaFoldDB" id="A0A5J9WL10"/>
<dbReference type="OrthoDB" id="7130006at2759"/>
<comment type="function">
    <text evidence="9">Epoxide hydrolase involved in the biosynthesis of cucurbitacin and mogroside tetracyclic triterpene natural products (e.g. siamenoside I and mogrosides IV, V and VI). Cucurbitacins have cytotoxic properties and exhibit deterrent taste as a defense barrier against herbivores. Mogrosides are nonsugar highly oxygenated compounds used as high-intensity zero-calorie sweeteners; they also possess pharmacological properties such as regulating immunity, lowering blood sugar and lipid levels, protecting the liver, and acting as antioxidants and antitumor agents. Catalyzes the hydrolysis of aromatic epoxide-containing substrates, such as the conversion of 24,25-epoxycucurbitadienol to 24,25-dihydroxycucurbitadienol.</text>
</comment>
<dbReference type="InterPro" id="IPR000639">
    <property type="entry name" value="Epox_hydrolase-like"/>
</dbReference>
<dbReference type="PANTHER" id="PTHR11593">
    <property type="entry name" value="60S RIBOSOMAL PROTEIN L17"/>
    <property type="match status" value="1"/>
</dbReference>
<dbReference type="PANTHER" id="PTHR11593:SF10">
    <property type="entry name" value="60S RIBOSOMAL PROTEIN L17"/>
    <property type="match status" value="1"/>
</dbReference>
<gene>
    <name evidence="13" type="ORF">EJB05_00055</name>
</gene>
<comment type="catalytic activity">
    <reaction evidence="8">
        <text>an epoxide + H2O = an ethanediol</text>
        <dbReference type="Rhea" id="RHEA:19037"/>
        <dbReference type="ChEBI" id="CHEBI:15377"/>
        <dbReference type="ChEBI" id="CHEBI:32955"/>
        <dbReference type="ChEBI" id="CHEBI:140594"/>
        <dbReference type="EC" id="3.3.2.10"/>
    </reaction>
    <physiologicalReaction direction="left-to-right" evidence="8">
        <dbReference type="Rhea" id="RHEA:19038"/>
    </physiologicalReaction>
</comment>
<comment type="pathway">
    <text evidence="1">Secondary metabolite biosynthesis; terpenoid biosynthesis.</text>
</comment>
<comment type="similarity">
    <text evidence="7">Belongs to the AB hydrolase superfamily. Epoxide hydrolase family.</text>
</comment>
<dbReference type="Pfam" id="PF00561">
    <property type="entry name" value="Abhydrolase_1"/>
    <property type="match status" value="1"/>
</dbReference>
<name>A0A5J9WL10_9POAL</name>
<dbReference type="NCBIfam" id="NF003260">
    <property type="entry name" value="PRK04223.1"/>
    <property type="match status" value="1"/>
</dbReference>
<comment type="caution">
    <text evidence="13">The sequence shown here is derived from an EMBL/GenBank/DDBJ whole genome shotgun (WGS) entry which is preliminary data.</text>
</comment>
<dbReference type="InterPro" id="IPR005721">
    <property type="entry name" value="Ribosomal_uL22_euk/arc"/>
</dbReference>
<evidence type="ECO:0000256" key="3">
    <source>
        <dbReference type="ARBA" id="ARBA00013006"/>
    </source>
</evidence>
<feature type="non-terminal residue" evidence="13">
    <location>
        <position position="1"/>
    </location>
</feature>
<dbReference type="EMBL" id="RWGY01000002">
    <property type="protein sequence ID" value="TVU48781.1"/>
    <property type="molecule type" value="Genomic_DNA"/>
</dbReference>
<evidence type="ECO:0000256" key="5">
    <source>
        <dbReference type="ARBA" id="ARBA00022980"/>
    </source>
</evidence>
<accession>A0A5J9WL10</accession>
<dbReference type="Gene3D" id="3.40.50.1820">
    <property type="entry name" value="alpha/beta hydrolase"/>
    <property type="match status" value="1"/>
</dbReference>
<dbReference type="SUPFAM" id="SSF53474">
    <property type="entry name" value="alpha/beta-Hydrolases"/>
    <property type="match status" value="1"/>
</dbReference>
<evidence type="ECO:0000256" key="10">
    <source>
        <dbReference type="ARBA" id="ARBA00093212"/>
    </source>
</evidence>
<dbReference type="Proteomes" id="UP000324897">
    <property type="component" value="Chromosome 6"/>
</dbReference>
<dbReference type="PRINTS" id="PR00412">
    <property type="entry name" value="EPOXHYDRLASE"/>
</dbReference>
<dbReference type="GO" id="GO:0002181">
    <property type="term" value="P:cytoplasmic translation"/>
    <property type="evidence" value="ECO:0007669"/>
    <property type="project" value="TreeGrafter"/>
</dbReference>
<dbReference type="EC" id="3.3.2.10" evidence="3"/>
<comment type="catalytic activity">
    <reaction evidence="10">
        <text>(24S)-24,25-epoxycucurbitadienol + H2O = (24R)-24,25-dihydroxycucurbitadienol</text>
        <dbReference type="Rhea" id="RHEA:81855"/>
        <dbReference type="ChEBI" id="CHEBI:15377"/>
        <dbReference type="ChEBI" id="CHEBI:229949"/>
        <dbReference type="ChEBI" id="CHEBI:229950"/>
    </reaction>
    <physiologicalReaction direction="left-to-right" evidence="10">
        <dbReference type="Rhea" id="RHEA:81856"/>
    </physiologicalReaction>
</comment>
<dbReference type="InterPro" id="IPR057265">
    <property type="entry name" value="Ribosomal_uL22_arc-type"/>
</dbReference>
<comment type="similarity">
    <text evidence="2 11">Belongs to the universal ribosomal protein uL22 family.</text>
</comment>
<feature type="domain" description="AB hydrolase-1" evidence="12">
    <location>
        <begin position="32"/>
        <end position="183"/>
    </location>
</feature>
<dbReference type="InterPro" id="IPR000073">
    <property type="entry name" value="AB_hydrolase_1"/>
</dbReference>
<dbReference type="Pfam" id="PF00237">
    <property type="entry name" value="Ribosomal_L22"/>
    <property type="match status" value="1"/>
</dbReference>
<dbReference type="FunFam" id="3.40.50.1820:FF:000161">
    <property type="entry name" value="Epoxide hydrolase"/>
    <property type="match status" value="1"/>
</dbReference>
<keyword evidence="6 11" id="KW-0687">Ribonucleoprotein</keyword>
<keyword evidence="14" id="KW-1185">Reference proteome</keyword>
<dbReference type="PROSITE" id="PS00464">
    <property type="entry name" value="RIBOSOMAL_L22"/>
    <property type="match status" value="1"/>
</dbReference>
<evidence type="ECO:0000313" key="13">
    <source>
        <dbReference type="EMBL" id="TVU48781.1"/>
    </source>
</evidence>
<evidence type="ECO:0000256" key="2">
    <source>
        <dbReference type="ARBA" id="ARBA00009451"/>
    </source>
</evidence>